<dbReference type="Gene3D" id="3.40.50.1000">
    <property type="entry name" value="HAD superfamily/HAD-like"/>
    <property type="match status" value="1"/>
</dbReference>
<name>A0A174Z628_9FIRM</name>
<dbReference type="CDD" id="cd04302">
    <property type="entry name" value="HAD_5NT"/>
    <property type="match status" value="1"/>
</dbReference>
<dbReference type="GO" id="GO:0004713">
    <property type="term" value="F:protein tyrosine kinase activity"/>
    <property type="evidence" value="ECO:0007669"/>
    <property type="project" value="TreeGrafter"/>
</dbReference>
<dbReference type="GO" id="GO:0008253">
    <property type="term" value="F:5'-nucleotidase activity"/>
    <property type="evidence" value="ECO:0007669"/>
    <property type="project" value="UniProtKB-EC"/>
</dbReference>
<organism evidence="1 2">
    <name type="scientific">[Ruminococcus] torques</name>
    <dbReference type="NCBI Taxonomy" id="33039"/>
    <lineage>
        <taxon>Bacteria</taxon>
        <taxon>Bacillati</taxon>
        <taxon>Bacillota</taxon>
        <taxon>Clostridia</taxon>
        <taxon>Lachnospirales</taxon>
        <taxon>Lachnospiraceae</taxon>
        <taxon>Mediterraneibacter</taxon>
    </lineage>
</organism>
<dbReference type="SUPFAM" id="SSF56784">
    <property type="entry name" value="HAD-like"/>
    <property type="match status" value="1"/>
</dbReference>
<dbReference type="InterPro" id="IPR036412">
    <property type="entry name" value="HAD-like_sf"/>
</dbReference>
<keyword evidence="1" id="KW-0378">Hydrolase</keyword>
<dbReference type="EMBL" id="CZBX01000001">
    <property type="protein sequence ID" value="CUQ81402.1"/>
    <property type="molecule type" value="Genomic_DNA"/>
</dbReference>
<evidence type="ECO:0000313" key="2">
    <source>
        <dbReference type="Proteomes" id="UP000078383"/>
    </source>
</evidence>
<proteinExistence type="predicted"/>
<dbReference type="GO" id="GO:0005829">
    <property type="term" value="C:cytosol"/>
    <property type="evidence" value="ECO:0007669"/>
    <property type="project" value="TreeGrafter"/>
</dbReference>
<dbReference type="InterPro" id="IPR050155">
    <property type="entry name" value="HAD-like_hydrolase_sf"/>
</dbReference>
<dbReference type="SFLD" id="SFLDG01135">
    <property type="entry name" value="C1.5.6:_HAD__Beta-PGM__Phospha"/>
    <property type="match status" value="1"/>
</dbReference>
<dbReference type="SFLD" id="SFLDS00003">
    <property type="entry name" value="Haloacid_Dehalogenase"/>
    <property type="match status" value="1"/>
</dbReference>
<dbReference type="InterPro" id="IPR023198">
    <property type="entry name" value="PGP-like_dom2"/>
</dbReference>
<dbReference type="Proteomes" id="UP000078383">
    <property type="component" value="Unassembled WGS sequence"/>
</dbReference>
<dbReference type="InterPro" id="IPR023214">
    <property type="entry name" value="HAD_sf"/>
</dbReference>
<dbReference type="Gene3D" id="1.10.150.240">
    <property type="entry name" value="Putative phosphatase, domain 2"/>
    <property type="match status" value="1"/>
</dbReference>
<gene>
    <name evidence="1" type="ORF">ERS852502_00288</name>
</gene>
<dbReference type="FunFam" id="3.40.50.1000:FF:000022">
    <property type="entry name" value="Phosphoglycolate phosphatase"/>
    <property type="match status" value="1"/>
</dbReference>
<dbReference type="AlphaFoldDB" id="A0A174Z628"/>
<dbReference type="SFLD" id="SFLDG01129">
    <property type="entry name" value="C1.5:_HAD__Beta-PGM__Phosphata"/>
    <property type="match status" value="1"/>
</dbReference>
<dbReference type="EC" id="3.1.3.5" evidence="1"/>
<reference evidence="1 2" key="1">
    <citation type="submission" date="2015-09" db="EMBL/GenBank/DDBJ databases">
        <authorList>
            <consortium name="Pathogen Informatics"/>
        </authorList>
    </citation>
    <scope>NUCLEOTIDE SEQUENCE [LARGE SCALE GENOMIC DNA]</scope>
    <source>
        <strain evidence="1 2">2789STDY5834889</strain>
    </source>
</reference>
<dbReference type="PANTHER" id="PTHR43434:SF20">
    <property type="entry name" value="5'-NUCLEOTIDASE"/>
    <property type="match status" value="1"/>
</dbReference>
<dbReference type="InterPro" id="IPR041492">
    <property type="entry name" value="HAD_2"/>
</dbReference>
<dbReference type="Pfam" id="PF13419">
    <property type="entry name" value="HAD_2"/>
    <property type="match status" value="1"/>
</dbReference>
<accession>A0A174Z628</accession>
<evidence type="ECO:0000313" key="1">
    <source>
        <dbReference type="EMBL" id="CUQ81402.1"/>
    </source>
</evidence>
<protein>
    <submittedName>
        <fullName evidence="1">5'-nucleotidase</fullName>
        <ecNumber evidence="1">3.1.3.5</ecNumber>
    </submittedName>
</protein>
<dbReference type="PANTHER" id="PTHR43434">
    <property type="entry name" value="PHOSPHOGLYCOLATE PHOSPHATASE"/>
    <property type="match status" value="1"/>
</dbReference>
<sequence length="238" mass="26332">MDIEKDNLIIANEEKKMRISTVLFDLDGTLTDSGPGIMNSVKYALEKVGEPTPDVDELRKFIGPPLKGQFMEHCGIDEEKAAEMVTLYREYFTVTGIFENSVYDGVEEMLKTLKQAGIKIAMATSKPEKFAKIIADHFGLAQYFDVIGGACMDETRTEKQDVIRYVLEQCEEKELDKIVMVGDRSYDILGGHAEGMKVIGVLYGYGDLKELSEAGADALATTPQEVAELVIGSGKRIK</sequence>